<feature type="compositionally biased region" description="Acidic residues" evidence="2">
    <location>
        <begin position="85"/>
        <end position="96"/>
    </location>
</feature>
<evidence type="ECO:0000313" key="5">
    <source>
        <dbReference type="Proteomes" id="UP000736787"/>
    </source>
</evidence>
<dbReference type="EMBL" id="RCMK01000445">
    <property type="protein sequence ID" value="KAG2928369.1"/>
    <property type="molecule type" value="Genomic_DNA"/>
</dbReference>
<dbReference type="GO" id="GO:0000723">
    <property type="term" value="P:telomere maintenance"/>
    <property type="evidence" value="ECO:0007669"/>
    <property type="project" value="InterPro"/>
</dbReference>
<feature type="region of interest" description="Disordered" evidence="2">
    <location>
        <begin position="85"/>
        <end position="107"/>
    </location>
</feature>
<evidence type="ECO:0000256" key="1">
    <source>
        <dbReference type="RuleBase" id="RU363044"/>
    </source>
</evidence>
<keyword evidence="1" id="KW-0067">ATP-binding</keyword>
<evidence type="ECO:0000313" key="4">
    <source>
        <dbReference type="EMBL" id="KAG2928369.1"/>
    </source>
</evidence>
<keyword evidence="1" id="KW-0378">Hydrolase</keyword>
<dbReference type="AlphaFoldDB" id="A0A8T1CSB2"/>
<dbReference type="GO" id="GO:0006281">
    <property type="term" value="P:DNA repair"/>
    <property type="evidence" value="ECO:0007669"/>
    <property type="project" value="UniProtKB-KW"/>
</dbReference>
<dbReference type="GO" id="GO:0005524">
    <property type="term" value="F:ATP binding"/>
    <property type="evidence" value="ECO:0007669"/>
    <property type="project" value="UniProtKB-KW"/>
</dbReference>
<keyword evidence="1" id="KW-0347">Helicase</keyword>
<comment type="similarity">
    <text evidence="1">Belongs to the helicase family.</text>
</comment>
<gene>
    <name evidence="4" type="ORF">PC117_g14329</name>
</gene>
<dbReference type="Pfam" id="PF05970">
    <property type="entry name" value="PIF1"/>
    <property type="match status" value="1"/>
</dbReference>
<keyword evidence="1" id="KW-0227">DNA damage</keyword>
<keyword evidence="1" id="KW-0547">Nucleotide-binding</keyword>
<evidence type="ECO:0000256" key="2">
    <source>
        <dbReference type="SAM" id="MobiDB-lite"/>
    </source>
</evidence>
<name>A0A8T1CSB2_9STRA</name>
<organism evidence="4 5">
    <name type="scientific">Phytophthora cactorum</name>
    <dbReference type="NCBI Taxonomy" id="29920"/>
    <lineage>
        <taxon>Eukaryota</taxon>
        <taxon>Sar</taxon>
        <taxon>Stramenopiles</taxon>
        <taxon>Oomycota</taxon>
        <taxon>Peronosporomycetes</taxon>
        <taxon>Peronosporales</taxon>
        <taxon>Peronosporaceae</taxon>
        <taxon>Phytophthora</taxon>
    </lineage>
</organism>
<keyword evidence="1" id="KW-0234">DNA repair</keyword>
<protein>
    <recommendedName>
        <fullName evidence="1">ATP-dependent DNA helicase</fullName>
        <ecNumber evidence="1">5.6.2.3</ecNumber>
    </recommendedName>
</protein>
<sequence>MKNELESFGGKVMVFSGDQRQILPILKNATRAETVTASFKSFPLWEHLRQKGEGRYAVNAEIGENDICLPRGMCVFPEPVLALDEETKEDEDDEYMEPPRNSIFSLR</sequence>
<dbReference type="Proteomes" id="UP000736787">
    <property type="component" value="Unassembled WGS sequence"/>
</dbReference>
<comment type="caution">
    <text evidence="4">The sequence shown here is derived from an EMBL/GenBank/DDBJ whole genome shotgun (WGS) entry which is preliminary data.</text>
</comment>
<reference evidence="4" key="1">
    <citation type="submission" date="2018-10" db="EMBL/GenBank/DDBJ databases">
        <title>Effector identification in a new, highly contiguous assembly of the strawberry crown rot pathogen Phytophthora cactorum.</title>
        <authorList>
            <person name="Armitage A.D."/>
            <person name="Nellist C.F."/>
            <person name="Bates H."/>
            <person name="Vickerstaff R.J."/>
            <person name="Harrison R.J."/>
        </authorList>
    </citation>
    <scope>NUCLEOTIDE SEQUENCE</scope>
    <source>
        <strain evidence="4">4040</strain>
    </source>
</reference>
<accession>A0A8T1CSB2</accession>
<dbReference type="InterPro" id="IPR010285">
    <property type="entry name" value="DNA_helicase_pif1-like_DEAD"/>
</dbReference>
<dbReference type="GO" id="GO:0043139">
    <property type="term" value="F:5'-3' DNA helicase activity"/>
    <property type="evidence" value="ECO:0007669"/>
    <property type="project" value="UniProtKB-EC"/>
</dbReference>
<comment type="catalytic activity">
    <reaction evidence="1">
        <text>ATP + H2O = ADP + phosphate + H(+)</text>
        <dbReference type="Rhea" id="RHEA:13065"/>
        <dbReference type="ChEBI" id="CHEBI:15377"/>
        <dbReference type="ChEBI" id="CHEBI:15378"/>
        <dbReference type="ChEBI" id="CHEBI:30616"/>
        <dbReference type="ChEBI" id="CHEBI:43474"/>
        <dbReference type="ChEBI" id="CHEBI:456216"/>
        <dbReference type="EC" id="5.6.2.3"/>
    </reaction>
</comment>
<proteinExistence type="inferred from homology"/>
<dbReference type="GO" id="GO:0016787">
    <property type="term" value="F:hydrolase activity"/>
    <property type="evidence" value="ECO:0007669"/>
    <property type="project" value="UniProtKB-KW"/>
</dbReference>
<comment type="cofactor">
    <cofactor evidence="1">
        <name>Mg(2+)</name>
        <dbReference type="ChEBI" id="CHEBI:18420"/>
    </cofactor>
</comment>
<keyword evidence="1" id="KW-0233">DNA recombination</keyword>
<evidence type="ECO:0000259" key="3">
    <source>
        <dbReference type="Pfam" id="PF05970"/>
    </source>
</evidence>
<dbReference type="EC" id="5.6.2.3" evidence="1"/>
<feature type="domain" description="DNA helicase Pif1-like DEAD-box helicase" evidence="3">
    <location>
        <begin position="5"/>
        <end position="48"/>
    </location>
</feature>
<dbReference type="GO" id="GO:0006310">
    <property type="term" value="P:DNA recombination"/>
    <property type="evidence" value="ECO:0007669"/>
    <property type="project" value="UniProtKB-KW"/>
</dbReference>